<dbReference type="EMBL" id="BDRX01000159">
    <property type="protein sequence ID" value="GBF99480.1"/>
    <property type="molecule type" value="Genomic_DNA"/>
</dbReference>
<gene>
    <name evidence="6" type="ORF">Rsub_12148</name>
</gene>
<organism evidence="6 7">
    <name type="scientific">Raphidocelis subcapitata</name>
    <dbReference type="NCBI Taxonomy" id="307507"/>
    <lineage>
        <taxon>Eukaryota</taxon>
        <taxon>Viridiplantae</taxon>
        <taxon>Chlorophyta</taxon>
        <taxon>core chlorophytes</taxon>
        <taxon>Chlorophyceae</taxon>
        <taxon>CS clade</taxon>
        <taxon>Sphaeropleales</taxon>
        <taxon>Selenastraceae</taxon>
        <taxon>Raphidocelis</taxon>
    </lineage>
</organism>
<dbReference type="Proteomes" id="UP000247498">
    <property type="component" value="Unassembled WGS sequence"/>
</dbReference>
<evidence type="ECO:0000256" key="4">
    <source>
        <dbReference type="SAM" id="MobiDB-lite"/>
    </source>
</evidence>
<evidence type="ECO:0000313" key="6">
    <source>
        <dbReference type="EMBL" id="GBF99480.1"/>
    </source>
</evidence>
<dbReference type="SUPFAM" id="SSF53686">
    <property type="entry name" value="Tryptophan synthase beta subunit-like PLP-dependent enzymes"/>
    <property type="match status" value="1"/>
</dbReference>
<feature type="domain" description="Tryptophan synthase beta chain-like PALP" evidence="5">
    <location>
        <begin position="62"/>
        <end position="244"/>
    </location>
</feature>
<dbReference type="GO" id="GO:0006565">
    <property type="term" value="P:L-serine catabolic process"/>
    <property type="evidence" value="ECO:0007669"/>
    <property type="project" value="TreeGrafter"/>
</dbReference>
<dbReference type="InterPro" id="IPR001926">
    <property type="entry name" value="TrpB-like_PALP"/>
</dbReference>
<dbReference type="InterPro" id="IPR000634">
    <property type="entry name" value="Ser/Thr_deHydtase_PyrdxlP-BS"/>
</dbReference>
<protein>
    <submittedName>
        <fullName evidence="6">Serine threonine dehydratase</fullName>
    </submittedName>
</protein>
<proteinExistence type="predicted"/>
<dbReference type="OrthoDB" id="4418812at2759"/>
<dbReference type="AlphaFoldDB" id="A0A2V0PNH2"/>
<comment type="caution">
    <text evidence="6">The sequence shown here is derived from an EMBL/GenBank/DDBJ whole genome shotgun (WGS) entry which is preliminary data.</text>
</comment>
<sequence length="429" mass="42973">MLLRHLRGGGVAARKGRTAMRGRGAAAAAAADGRAAPLPSPQTPALPADLAAASAAAAVRIAPYIRHTPLEPSPWLSGAGRCVAYLKLESEQATGSFKARGAVNRLLTLPQEQLERGLVTCSTGNHALAFLHAARAVAAGAALPRSLVYLPRTASAGKVGKLRARGARITLFGDDCVDTEAEARRVAGERGMVYISPYNDWEVMAGQGTVAMEILQQLEEAEAAAAGAQPTAAAGGGGAAAAAAEPGGPAPADDGAAAAAAAAAAAPLVVYVPVGGGGLIGGMAAALKHALGPRVRVVGCSPEASDVMRRSVEAGRIVDAPTGPTLSDATAGGIEEGALTLAPCAACVDEWVNVSEQEIADAMASLLFHHSKLVEGAAGCAVAAFWRQRASLAGARAVVLCCGGNVAVETLREVLERGRVLHAEAAAAG</sequence>
<evidence type="ECO:0000256" key="1">
    <source>
        <dbReference type="ARBA" id="ARBA00001933"/>
    </source>
</evidence>
<dbReference type="Pfam" id="PF00291">
    <property type="entry name" value="PALP"/>
    <property type="match status" value="2"/>
</dbReference>
<evidence type="ECO:0000259" key="5">
    <source>
        <dbReference type="Pfam" id="PF00291"/>
    </source>
</evidence>
<dbReference type="PROSITE" id="PS00165">
    <property type="entry name" value="DEHYDRATASE_SER_THR"/>
    <property type="match status" value="1"/>
</dbReference>
<dbReference type="InterPro" id="IPR050147">
    <property type="entry name" value="Ser/Thr_Dehydratase"/>
</dbReference>
<evidence type="ECO:0000256" key="3">
    <source>
        <dbReference type="ARBA" id="ARBA00023239"/>
    </source>
</evidence>
<dbReference type="PANTHER" id="PTHR48078">
    <property type="entry name" value="THREONINE DEHYDRATASE, MITOCHONDRIAL-RELATED"/>
    <property type="match status" value="1"/>
</dbReference>
<comment type="cofactor">
    <cofactor evidence="1">
        <name>pyridoxal 5'-phosphate</name>
        <dbReference type="ChEBI" id="CHEBI:597326"/>
    </cofactor>
</comment>
<reference evidence="6 7" key="1">
    <citation type="journal article" date="2018" name="Sci. Rep.">
        <title>Raphidocelis subcapitata (=Pseudokirchneriella subcapitata) provides an insight into genome evolution and environmental adaptations in the Sphaeropleales.</title>
        <authorList>
            <person name="Suzuki S."/>
            <person name="Yamaguchi H."/>
            <person name="Nakajima N."/>
            <person name="Kawachi M."/>
        </authorList>
    </citation>
    <scope>NUCLEOTIDE SEQUENCE [LARGE SCALE GENOMIC DNA]</scope>
    <source>
        <strain evidence="6 7">NIES-35</strain>
    </source>
</reference>
<feature type="domain" description="Tryptophan synthase beta chain-like PALP" evidence="5">
    <location>
        <begin position="265"/>
        <end position="403"/>
    </location>
</feature>
<dbReference type="STRING" id="307507.A0A2V0PNH2"/>
<dbReference type="GO" id="GO:0003941">
    <property type="term" value="F:L-serine ammonia-lyase activity"/>
    <property type="evidence" value="ECO:0007669"/>
    <property type="project" value="TreeGrafter"/>
</dbReference>
<dbReference type="InParanoid" id="A0A2V0PNH2"/>
<keyword evidence="2" id="KW-0663">Pyridoxal phosphate</keyword>
<keyword evidence="7" id="KW-1185">Reference proteome</keyword>
<feature type="region of interest" description="Disordered" evidence="4">
    <location>
        <begin position="235"/>
        <end position="254"/>
    </location>
</feature>
<feature type="compositionally biased region" description="Low complexity" evidence="4">
    <location>
        <begin position="240"/>
        <end position="254"/>
    </location>
</feature>
<evidence type="ECO:0000313" key="7">
    <source>
        <dbReference type="Proteomes" id="UP000247498"/>
    </source>
</evidence>
<dbReference type="InterPro" id="IPR036052">
    <property type="entry name" value="TrpB-like_PALP_sf"/>
</dbReference>
<dbReference type="PANTHER" id="PTHR48078:SF6">
    <property type="entry name" value="L-THREONINE DEHYDRATASE CATABOLIC TDCB"/>
    <property type="match status" value="1"/>
</dbReference>
<dbReference type="GO" id="GO:0009097">
    <property type="term" value="P:isoleucine biosynthetic process"/>
    <property type="evidence" value="ECO:0007669"/>
    <property type="project" value="TreeGrafter"/>
</dbReference>
<dbReference type="GO" id="GO:0006567">
    <property type="term" value="P:L-threonine catabolic process"/>
    <property type="evidence" value="ECO:0007669"/>
    <property type="project" value="TreeGrafter"/>
</dbReference>
<keyword evidence="3" id="KW-0456">Lyase</keyword>
<evidence type="ECO:0000256" key="2">
    <source>
        <dbReference type="ARBA" id="ARBA00022898"/>
    </source>
</evidence>
<dbReference type="Gene3D" id="3.40.50.1100">
    <property type="match status" value="3"/>
</dbReference>
<dbReference type="GO" id="GO:0030170">
    <property type="term" value="F:pyridoxal phosphate binding"/>
    <property type="evidence" value="ECO:0007669"/>
    <property type="project" value="InterPro"/>
</dbReference>
<dbReference type="GO" id="GO:0004794">
    <property type="term" value="F:threonine deaminase activity"/>
    <property type="evidence" value="ECO:0007669"/>
    <property type="project" value="TreeGrafter"/>
</dbReference>
<accession>A0A2V0PNH2</accession>
<name>A0A2V0PNH2_9CHLO</name>